<dbReference type="EMBL" id="CP018092">
    <property type="protein sequence ID" value="ATS19258.1"/>
    <property type="molecule type" value="Genomic_DNA"/>
</dbReference>
<evidence type="ECO:0000256" key="4">
    <source>
        <dbReference type="ARBA" id="ARBA00034490"/>
    </source>
</evidence>
<dbReference type="PANTHER" id="PTHR46937:SF4">
    <property type="entry name" value="FERREDOXIN-THIOREDOXIN REDUCTASE SUBUNIT A1, CHLOROPLASTIC"/>
    <property type="match status" value="1"/>
</dbReference>
<dbReference type="KEGG" id="slw:BRW62_11495"/>
<dbReference type="RefSeq" id="WP_099799594.1">
    <property type="nucleotide sequence ID" value="NZ_CP018092.1"/>
</dbReference>
<dbReference type="SUPFAM" id="SSF50090">
    <property type="entry name" value="Electron transport accessory proteins"/>
    <property type="match status" value="1"/>
</dbReference>
<dbReference type="GO" id="GO:0015979">
    <property type="term" value="P:photosynthesis"/>
    <property type="evidence" value="ECO:0007669"/>
    <property type="project" value="InterPro"/>
</dbReference>
<feature type="domain" description="Ferredoxin thioredoxin reductase alpha chain" evidence="5">
    <location>
        <begin position="11"/>
        <end position="77"/>
    </location>
</feature>
<evidence type="ECO:0000313" key="7">
    <source>
        <dbReference type="Proteomes" id="UP000231057"/>
    </source>
</evidence>
<keyword evidence="1" id="KW-0560">Oxidoreductase</keyword>
<gene>
    <name evidence="6" type="ORF">BRW62_11495</name>
</gene>
<dbReference type="GO" id="GO:0016491">
    <property type="term" value="F:oxidoreductase activity"/>
    <property type="evidence" value="ECO:0007669"/>
    <property type="project" value="UniProtKB-KW"/>
</dbReference>
<dbReference type="AlphaFoldDB" id="A0A2D2Q430"/>
<evidence type="ECO:0000256" key="1">
    <source>
        <dbReference type="ARBA" id="ARBA00023002"/>
    </source>
</evidence>
<comment type="similarity">
    <text evidence="4">Belongs to the ferredoxin thioredoxin reductase alpha subunit family.</text>
</comment>
<organism evidence="6 7">
    <name type="scientific">Parathermosynechococcus lividus PCC 6715</name>
    <dbReference type="NCBI Taxonomy" id="1917166"/>
    <lineage>
        <taxon>Bacteria</taxon>
        <taxon>Bacillati</taxon>
        <taxon>Cyanobacteriota</taxon>
        <taxon>Cyanophyceae</taxon>
        <taxon>Acaryochloridales</taxon>
        <taxon>Thermosynechococcaceae</taxon>
        <taxon>Parathermosynechococcus</taxon>
    </lineage>
</organism>
<dbReference type="InterPro" id="IPR004207">
    <property type="entry name" value="Fd_thioredoxin_Rdtase_alpha"/>
</dbReference>
<evidence type="ECO:0000256" key="3">
    <source>
        <dbReference type="ARBA" id="ARBA00034474"/>
    </source>
</evidence>
<dbReference type="InterPro" id="IPR008990">
    <property type="entry name" value="Elect_transpt_acc-like_dom_sf"/>
</dbReference>
<dbReference type="InterPro" id="IPR044166">
    <property type="entry name" value="FTRV"/>
</dbReference>
<protein>
    <submittedName>
        <fullName evidence="6">Ferredoxin--nitrite reductase</fullName>
    </submittedName>
</protein>
<name>A0A2D2Q430_PARLV</name>
<comment type="subunit">
    <text evidence="2">Heterodimer of subunit A (variable subunit) and subunit B (catalytic subunit). Heterodimeric FTR forms a complex with ferredoxin and thioredoxin.</text>
</comment>
<reference evidence="7" key="2">
    <citation type="journal article" date="2022" name="Front. Microbiol.">
        <title>Comparative Genomic Analysis Revealed Distinct Molecular Components and Organization of CO2-Concentrating Mechanism in Thermophilic Cyanobacteria.</title>
        <authorList>
            <person name="Tang J."/>
            <person name="Zhou H."/>
            <person name="Yao D."/>
            <person name="Riaz S."/>
            <person name="You D."/>
            <person name="Klepacz-Smolka A."/>
            <person name="Daroch M."/>
        </authorList>
    </citation>
    <scope>NUCLEOTIDE SEQUENCE [LARGE SCALE GENOMIC DNA]</scope>
    <source>
        <strain evidence="7">PCC 6715</strain>
    </source>
</reference>
<proteinExistence type="inferred from homology"/>
<evidence type="ECO:0000313" key="6">
    <source>
        <dbReference type="EMBL" id="ATS19258.1"/>
    </source>
</evidence>
<reference evidence="6 7" key="1">
    <citation type="submission" date="2016-11" db="EMBL/GenBank/DDBJ databases">
        <title>Complete genome sequence of thermophilic cyanobacteria strain Synechococcus sp. PCC6715.</title>
        <authorList>
            <person name="Tang J."/>
            <person name="Daroch M."/>
            <person name="Liang Y."/>
            <person name="Jiang D."/>
            <person name="Shah M."/>
        </authorList>
    </citation>
    <scope>NUCLEOTIDE SEQUENCE [LARGE SCALE GENOMIC DNA]</scope>
    <source>
        <strain evidence="6 7">PCC 6715</strain>
    </source>
</reference>
<comment type="function">
    <text evidence="3">Variable subunit of the ferredoxin-thioredoxin reductase (FTR), which catalyzes the two-electron reduction of thioredoxins by the electrons provided by reduced ferredoxin.</text>
</comment>
<evidence type="ECO:0000259" key="5">
    <source>
        <dbReference type="Pfam" id="PF02941"/>
    </source>
</evidence>
<dbReference type="Pfam" id="PF02941">
    <property type="entry name" value="FeThRed_A"/>
    <property type="match status" value="1"/>
</dbReference>
<dbReference type="OrthoDB" id="462709at2"/>
<sequence length="86" mass="9867">MSVMEQPTLSVGLRVRVKPSTIMYHHPDHRNQPFDIQGLEGEIIAILSDWQGRPISPNYPCQVRFSPKFIAHLHPDELEVISDPPR</sequence>
<keyword evidence="7" id="KW-1185">Reference proteome</keyword>
<dbReference type="Proteomes" id="UP000231057">
    <property type="component" value="Chromosome"/>
</dbReference>
<evidence type="ECO:0000256" key="2">
    <source>
        <dbReference type="ARBA" id="ARBA00026011"/>
    </source>
</evidence>
<dbReference type="Gene3D" id="2.30.30.50">
    <property type="match status" value="1"/>
</dbReference>
<dbReference type="PANTHER" id="PTHR46937">
    <property type="entry name" value="FERREDOXIN-THIOREDOXIN REDUCTASE, VARIABLE CHAIN"/>
    <property type="match status" value="1"/>
</dbReference>
<accession>A0A2D2Q430</accession>